<dbReference type="EMBL" id="JAFBDZ010000002">
    <property type="protein sequence ID" value="MBM7585278.1"/>
    <property type="molecule type" value="Genomic_DNA"/>
</dbReference>
<name>A0ABS2NBS0_9BACI</name>
<dbReference type="Proteomes" id="UP001646157">
    <property type="component" value="Unassembled WGS sequence"/>
</dbReference>
<dbReference type="InterPro" id="IPR011055">
    <property type="entry name" value="Dup_hybrid_motif"/>
</dbReference>
<feature type="transmembrane region" description="Helical" evidence="2">
    <location>
        <begin position="23"/>
        <end position="43"/>
    </location>
</feature>
<feature type="compositionally biased region" description="Acidic residues" evidence="1">
    <location>
        <begin position="272"/>
        <end position="308"/>
    </location>
</feature>
<dbReference type="PANTHER" id="PTHR21666">
    <property type="entry name" value="PEPTIDASE-RELATED"/>
    <property type="match status" value="1"/>
</dbReference>
<keyword evidence="2" id="KW-1133">Transmembrane helix</keyword>
<reference evidence="4 5" key="1">
    <citation type="submission" date="2021-01" db="EMBL/GenBank/DDBJ databases">
        <title>Genomic Encyclopedia of Type Strains, Phase IV (KMG-IV): sequencing the most valuable type-strain genomes for metagenomic binning, comparative biology and taxonomic classification.</title>
        <authorList>
            <person name="Goeker M."/>
        </authorList>
    </citation>
    <scope>NUCLEOTIDE SEQUENCE [LARGE SCALE GENOMIC DNA]</scope>
    <source>
        <strain evidence="4 5">DSM 24834</strain>
    </source>
</reference>
<gene>
    <name evidence="4" type="ORF">JOC86_001820</name>
</gene>
<accession>A0ABS2NBS0</accession>
<proteinExistence type="predicted"/>
<dbReference type="InterPro" id="IPR050570">
    <property type="entry name" value="Cell_wall_metabolism_enzyme"/>
</dbReference>
<dbReference type="PANTHER" id="PTHR21666:SF291">
    <property type="entry name" value="STAGE II SPORULATION PROTEIN Q"/>
    <property type="match status" value="1"/>
</dbReference>
<keyword evidence="2" id="KW-0812">Transmembrane</keyword>
<dbReference type="Gene3D" id="2.70.70.10">
    <property type="entry name" value="Glucose Permease (Domain IIA)"/>
    <property type="match status" value="1"/>
</dbReference>
<protein>
    <submittedName>
        <fullName evidence="4">Stage II sporulation protein Q</fullName>
    </submittedName>
</protein>
<feature type="compositionally biased region" description="Polar residues" evidence="1">
    <location>
        <begin position="250"/>
        <end position="262"/>
    </location>
</feature>
<feature type="domain" description="M23ase beta-sheet core" evidence="3">
    <location>
        <begin position="119"/>
        <end position="216"/>
    </location>
</feature>
<keyword evidence="5" id="KW-1185">Reference proteome</keyword>
<evidence type="ECO:0000313" key="5">
    <source>
        <dbReference type="Proteomes" id="UP001646157"/>
    </source>
</evidence>
<dbReference type="InterPro" id="IPR016047">
    <property type="entry name" value="M23ase_b-sheet_dom"/>
</dbReference>
<evidence type="ECO:0000256" key="2">
    <source>
        <dbReference type="SAM" id="Phobius"/>
    </source>
</evidence>
<comment type="caution">
    <text evidence="4">The sequence shown here is derived from an EMBL/GenBank/DDBJ whole genome shotgun (WGS) entry which is preliminary data.</text>
</comment>
<organism evidence="4 5">
    <name type="scientific">Rossellomorea pakistanensis</name>
    <dbReference type="NCBI Taxonomy" id="992288"/>
    <lineage>
        <taxon>Bacteria</taxon>
        <taxon>Bacillati</taxon>
        <taxon>Bacillota</taxon>
        <taxon>Bacilli</taxon>
        <taxon>Bacillales</taxon>
        <taxon>Bacillaceae</taxon>
        <taxon>Rossellomorea</taxon>
    </lineage>
</organism>
<evidence type="ECO:0000256" key="1">
    <source>
        <dbReference type="SAM" id="MobiDB-lite"/>
    </source>
</evidence>
<sequence>MREEEKKHTSQKSSVQKFFKKRWVFPAVYLASAAIIITAILWYQASGNDVAEENQYGFDQPTDNEFDNPALEVNRSLENFVMPLENPDKAVIEKQFYDVNASAEEQAAALVVYNNSYQPNQGIDISMDGKEFDVQASMSGTVTKVLEDELLGNVIEIEHDKGIVTLYQSVKDFKVKEGDTVKQGQSIAKAGQSTLNKDAGVHVHFEIRKDDVAVNPLDYVNKSLATLQEASLEEEQKVDQEEQAGEESTEQPPSEENAGTESPDSEQPAGEESTDPTEDQENPDANETEEQADPSSDESDDQATENPEDEKKENQ</sequence>
<feature type="region of interest" description="Disordered" evidence="1">
    <location>
        <begin position="231"/>
        <end position="315"/>
    </location>
</feature>
<dbReference type="Pfam" id="PF01551">
    <property type="entry name" value="Peptidase_M23"/>
    <property type="match status" value="1"/>
</dbReference>
<dbReference type="SUPFAM" id="SSF51261">
    <property type="entry name" value="Duplicated hybrid motif"/>
    <property type="match status" value="1"/>
</dbReference>
<evidence type="ECO:0000313" key="4">
    <source>
        <dbReference type="EMBL" id="MBM7585278.1"/>
    </source>
</evidence>
<keyword evidence="2" id="KW-0472">Membrane</keyword>
<evidence type="ECO:0000259" key="3">
    <source>
        <dbReference type="Pfam" id="PF01551"/>
    </source>
</evidence>
<dbReference type="CDD" id="cd12797">
    <property type="entry name" value="M23_peptidase"/>
    <property type="match status" value="1"/>
</dbReference>